<dbReference type="InterPro" id="IPR023333">
    <property type="entry name" value="Proteasome_suB-type"/>
</dbReference>
<comment type="similarity">
    <text evidence="5">Belongs to the peptidase T1B family.</text>
</comment>
<protein>
    <recommendedName>
        <fullName evidence="5">Proteasome subunit beta</fullName>
    </recommendedName>
</protein>
<accession>A0A5N6KMK5</accession>
<dbReference type="SUPFAM" id="SSF56235">
    <property type="entry name" value="N-terminal nucleophile aminohydrolases (Ntn hydrolases)"/>
    <property type="match status" value="1"/>
</dbReference>
<dbReference type="Pfam" id="PF00227">
    <property type="entry name" value="Proteasome"/>
    <property type="match status" value="1"/>
</dbReference>
<dbReference type="GO" id="GO:0019774">
    <property type="term" value="C:proteasome core complex, beta-subunit complex"/>
    <property type="evidence" value="ECO:0007669"/>
    <property type="project" value="UniProtKB-ARBA"/>
</dbReference>
<reference evidence="6 7" key="1">
    <citation type="submission" date="2019-06" db="EMBL/GenBank/DDBJ databases">
        <title>Genome Sequence of the Brown Rot Fungal Pathogen Monilinia laxa.</title>
        <authorList>
            <person name="De Miccolis Angelini R.M."/>
            <person name="Landi L."/>
            <person name="Abate D."/>
            <person name="Pollastro S."/>
            <person name="Romanazzi G."/>
            <person name="Faretra F."/>
        </authorList>
    </citation>
    <scope>NUCLEOTIDE SEQUENCE [LARGE SCALE GENOMIC DNA]</scope>
    <source>
        <strain evidence="6 7">Mlax316</strain>
    </source>
</reference>
<evidence type="ECO:0000256" key="2">
    <source>
        <dbReference type="ARBA" id="ARBA00022942"/>
    </source>
</evidence>
<evidence type="ECO:0000256" key="5">
    <source>
        <dbReference type="RuleBase" id="RU004203"/>
    </source>
</evidence>
<evidence type="ECO:0000313" key="6">
    <source>
        <dbReference type="EMBL" id="KAB8305074.1"/>
    </source>
</evidence>
<dbReference type="FunFam" id="3.60.20.10:FF:000008">
    <property type="entry name" value="Proteasome subunit beta type-4"/>
    <property type="match status" value="1"/>
</dbReference>
<organism evidence="6 7">
    <name type="scientific">Monilinia laxa</name>
    <name type="common">Brown rot fungus</name>
    <name type="synonym">Sclerotinia laxa</name>
    <dbReference type="NCBI Taxonomy" id="61186"/>
    <lineage>
        <taxon>Eukaryota</taxon>
        <taxon>Fungi</taxon>
        <taxon>Dikarya</taxon>
        <taxon>Ascomycota</taxon>
        <taxon>Pezizomycotina</taxon>
        <taxon>Leotiomycetes</taxon>
        <taxon>Helotiales</taxon>
        <taxon>Sclerotiniaceae</taxon>
        <taxon>Monilinia</taxon>
    </lineage>
</organism>
<keyword evidence="7" id="KW-1185">Reference proteome</keyword>
<dbReference type="InterPro" id="IPR035206">
    <property type="entry name" value="Proteasome_beta2"/>
</dbReference>
<dbReference type="Gene3D" id="3.60.20.10">
    <property type="entry name" value="Glutamine Phosphoribosylpyrophosphate, subunit 1, domain 1"/>
    <property type="match status" value="1"/>
</dbReference>
<dbReference type="AlphaFoldDB" id="A0A5N6KMK5"/>
<comment type="caution">
    <text evidence="6">The sequence shown here is derived from an EMBL/GenBank/DDBJ whole genome shotgun (WGS) entry which is preliminary data.</text>
</comment>
<comment type="subcellular location">
    <subcellularLocation>
        <location evidence="5">Cytoplasm</location>
    </subcellularLocation>
    <subcellularLocation>
        <location evidence="5">Nucleus</location>
    </subcellularLocation>
</comment>
<proteinExistence type="inferred from homology"/>
<comment type="subunit">
    <text evidence="5">Component of the proteasome complex.</text>
</comment>
<keyword evidence="2 5" id="KW-0647">Proteasome</keyword>
<dbReference type="InterPro" id="IPR029055">
    <property type="entry name" value="Ntn_hydrolases_N"/>
</dbReference>
<sequence length="234" mass="26132">MIKLTLDFSGILIILLSIENDSIFKLSALRHKEVLLGITGKDFTLIAASKAAMRGATILKASDDKTRALNQHTLMAFSGEAGDTIQFAEYIQANAQLYSMRNNIDLSPSAVAHFVRGELAQSLRSRKPYNVNLLLGGVDPITDKPSLYWLDYLASLAPLPYAAHGYAQYYCLSILDKHHHPDIDFEQGLKVLRMCTDELKRRLPIDFKGMTVKVITKEGIKELDYDDSARIDCP</sequence>
<dbReference type="InterPro" id="IPR001353">
    <property type="entry name" value="Proteasome_sua/b"/>
</dbReference>
<comment type="subunit">
    <text evidence="4">The 26S proteasome consists of a 20S proteasome core and two 19S regulatory subunits. The 20S proteasome core is composed of 28 subunits that are arranged in four stacked rings, resulting in a barrel-shaped structure. The two end rings are each formed by seven alpha subunits, and the two central rings are each formed by seven beta subunits. The catalytic chamber with the active sites is on the inside of the barrel.</text>
</comment>
<dbReference type="CDD" id="cd03758">
    <property type="entry name" value="proteasome_beta_type_2"/>
    <property type="match status" value="1"/>
</dbReference>
<keyword evidence="1 5" id="KW-0963">Cytoplasm</keyword>
<dbReference type="PANTHER" id="PTHR32194">
    <property type="entry name" value="METALLOPROTEASE TLDD"/>
    <property type="match status" value="1"/>
</dbReference>
<evidence type="ECO:0000313" key="7">
    <source>
        <dbReference type="Proteomes" id="UP000326757"/>
    </source>
</evidence>
<dbReference type="PROSITE" id="PS00854">
    <property type="entry name" value="PROTEASOME_BETA_1"/>
    <property type="match status" value="1"/>
</dbReference>
<name>A0A5N6KMK5_MONLA</name>
<keyword evidence="3 5" id="KW-0539">Nucleus</keyword>
<evidence type="ECO:0000256" key="1">
    <source>
        <dbReference type="ARBA" id="ARBA00022490"/>
    </source>
</evidence>
<dbReference type="OrthoDB" id="268428at2759"/>
<gene>
    <name evidence="6" type="ORF">EYC80_004375</name>
</gene>
<dbReference type="PROSITE" id="PS51476">
    <property type="entry name" value="PROTEASOME_BETA_2"/>
    <property type="match status" value="1"/>
</dbReference>
<dbReference type="EMBL" id="VIGI01000001">
    <property type="protein sequence ID" value="KAB8305074.1"/>
    <property type="molecule type" value="Genomic_DNA"/>
</dbReference>
<dbReference type="GO" id="GO:0005737">
    <property type="term" value="C:cytoplasm"/>
    <property type="evidence" value="ECO:0007669"/>
    <property type="project" value="UniProtKB-SubCell"/>
</dbReference>
<dbReference type="InterPro" id="IPR016050">
    <property type="entry name" value="Proteasome_bsu_CS"/>
</dbReference>
<dbReference type="GO" id="GO:0010498">
    <property type="term" value="P:proteasomal protein catabolic process"/>
    <property type="evidence" value="ECO:0007669"/>
    <property type="project" value="InterPro"/>
</dbReference>
<evidence type="ECO:0000256" key="4">
    <source>
        <dbReference type="ARBA" id="ARBA00026071"/>
    </source>
</evidence>
<dbReference type="PANTHER" id="PTHR32194:SF2">
    <property type="entry name" value="PROTEASOME SUBUNIT BETA TYPE-1"/>
    <property type="match status" value="1"/>
</dbReference>
<dbReference type="GO" id="GO:0005634">
    <property type="term" value="C:nucleus"/>
    <property type="evidence" value="ECO:0007669"/>
    <property type="project" value="UniProtKB-SubCell"/>
</dbReference>
<evidence type="ECO:0000256" key="3">
    <source>
        <dbReference type="ARBA" id="ARBA00023242"/>
    </source>
</evidence>
<comment type="function">
    <text evidence="5">Component of the proteasome, a multicatalytic proteinase complex which is characterized by its ability to cleave peptides with Arg, Phe, Tyr, Leu, and Glu adjacent to the leaving group at neutral or slightly basic pH. The proteasome has an ATP-dependent proteolytic activity.</text>
</comment>
<dbReference type="Proteomes" id="UP000326757">
    <property type="component" value="Unassembled WGS sequence"/>
</dbReference>